<protein>
    <submittedName>
        <fullName evidence="1">Uncharacterized protein</fullName>
    </submittedName>
</protein>
<evidence type="ECO:0000313" key="1">
    <source>
        <dbReference type="EMBL" id="KER23983.1"/>
    </source>
</evidence>
<reference evidence="1 2" key="1">
    <citation type="submission" date="2013-11" db="EMBL/GenBank/DDBJ databases">
        <title>Opisthorchis viverrini - life in the bile duct.</title>
        <authorList>
            <person name="Young N.D."/>
            <person name="Nagarajan N."/>
            <person name="Lin S.J."/>
            <person name="Korhonen P.K."/>
            <person name="Jex A.R."/>
            <person name="Hall R.S."/>
            <person name="Safavi-Hemami H."/>
            <person name="Kaewkong W."/>
            <person name="Bertrand D."/>
            <person name="Gao S."/>
            <person name="Seet Q."/>
            <person name="Wongkham S."/>
            <person name="Teh B.T."/>
            <person name="Wongkham C."/>
            <person name="Intapan P.M."/>
            <person name="Maleewong W."/>
            <person name="Yang X."/>
            <person name="Hu M."/>
            <person name="Wang Z."/>
            <person name="Hofmann A."/>
            <person name="Sternberg P.W."/>
            <person name="Tan P."/>
            <person name="Wang J."/>
            <person name="Gasser R.B."/>
        </authorList>
    </citation>
    <scope>NUCLEOTIDE SEQUENCE [LARGE SCALE GENOMIC DNA]</scope>
</reference>
<dbReference type="CTD" id="20322457"/>
<keyword evidence="2" id="KW-1185">Reference proteome</keyword>
<accession>A0A074ZA31</accession>
<gene>
    <name evidence="1" type="ORF">T265_08278</name>
</gene>
<dbReference type="RefSeq" id="XP_009172290.1">
    <property type="nucleotide sequence ID" value="XM_009174026.1"/>
</dbReference>
<dbReference type="GeneID" id="20322457"/>
<sequence length="123" mass="13224">MCAVWIPQHQPLYLHISEPTCTVATSSRTSNTTDFLTYHGTLAGQIQVTAYFKGSRYSGNGDEASSEKMLYSGLKVVGRQSSHTSAAVKNAAPEAALVGTCVAQAEPWFAEESTVFHAQLRVA</sequence>
<organism evidence="1 2">
    <name type="scientific">Opisthorchis viverrini</name>
    <name type="common">Southeast Asian liver fluke</name>
    <dbReference type="NCBI Taxonomy" id="6198"/>
    <lineage>
        <taxon>Eukaryota</taxon>
        <taxon>Metazoa</taxon>
        <taxon>Spiralia</taxon>
        <taxon>Lophotrochozoa</taxon>
        <taxon>Platyhelminthes</taxon>
        <taxon>Trematoda</taxon>
        <taxon>Digenea</taxon>
        <taxon>Opisthorchiida</taxon>
        <taxon>Opisthorchiata</taxon>
        <taxon>Opisthorchiidae</taxon>
        <taxon>Opisthorchis</taxon>
    </lineage>
</organism>
<dbReference type="Proteomes" id="UP000054324">
    <property type="component" value="Unassembled WGS sequence"/>
</dbReference>
<dbReference type="EMBL" id="KL596828">
    <property type="protein sequence ID" value="KER23983.1"/>
    <property type="molecule type" value="Genomic_DNA"/>
</dbReference>
<evidence type="ECO:0000313" key="2">
    <source>
        <dbReference type="Proteomes" id="UP000054324"/>
    </source>
</evidence>
<dbReference type="AlphaFoldDB" id="A0A074ZA31"/>
<proteinExistence type="predicted"/>
<dbReference type="KEGG" id="ovi:T265_08278"/>
<name>A0A074ZA31_OPIVI</name>